<sequence>MFAKENKWMSWRNEHFILVRFLIGPSSYWVTPLFHTNMEIGKLSHLCSSRSGICGAIISVSTKEKLLILLINTAIP</sequence>
<evidence type="ECO:0000313" key="1">
    <source>
        <dbReference type="EMBL" id="JAD71806.1"/>
    </source>
</evidence>
<name>A0A0A9C899_ARUDO</name>
<accession>A0A0A9C899</accession>
<organism evidence="1">
    <name type="scientific">Arundo donax</name>
    <name type="common">Giant reed</name>
    <name type="synonym">Donax arundinaceus</name>
    <dbReference type="NCBI Taxonomy" id="35708"/>
    <lineage>
        <taxon>Eukaryota</taxon>
        <taxon>Viridiplantae</taxon>
        <taxon>Streptophyta</taxon>
        <taxon>Embryophyta</taxon>
        <taxon>Tracheophyta</taxon>
        <taxon>Spermatophyta</taxon>
        <taxon>Magnoliopsida</taxon>
        <taxon>Liliopsida</taxon>
        <taxon>Poales</taxon>
        <taxon>Poaceae</taxon>
        <taxon>PACMAD clade</taxon>
        <taxon>Arundinoideae</taxon>
        <taxon>Arundineae</taxon>
        <taxon>Arundo</taxon>
    </lineage>
</organism>
<proteinExistence type="predicted"/>
<reference evidence="1" key="2">
    <citation type="journal article" date="2015" name="Data Brief">
        <title>Shoot transcriptome of the giant reed, Arundo donax.</title>
        <authorList>
            <person name="Barrero R.A."/>
            <person name="Guerrero F.D."/>
            <person name="Moolhuijzen P."/>
            <person name="Goolsby J.A."/>
            <person name="Tidwell J."/>
            <person name="Bellgard S.E."/>
            <person name="Bellgard M.I."/>
        </authorList>
    </citation>
    <scope>NUCLEOTIDE SEQUENCE</scope>
    <source>
        <tissue evidence="1">Shoot tissue taken approximately 20 cm above the soil surface</tissue>
    </source>
</reference>
<dbReference type="AlphaFoldDB" id="A0A0A9C899"/>
<reference evidence="1" key="1">
    <citation type="submission" date="2014-09" db="EMBL/GenBank/DDBJ databases">
        <authorList>
            <person name="Magalhaes I.L.F."/>
            <person name="Oliveira U."/>
            <person name="Santos F.R."/>
            <person name="Vidigal T.H.D.A."/>
            <person name="Brescovit A.D."/>
            <person name="Santos A.J."/>
        </authorList>
    </citation>
    <scope>NUCLEOTIDE SEQUENCE</scope>
    <source>
        <tissue evidence="1">Shoot tissue taken approximately 20 cm above the soil surface</tissue>
    </source>
</reference>
<dbReference type="EMBL" id="GBRH01226089">
    <property type="protein sequence ID" value="JAD71806.1"/>
    <property type="molecule type" value="Transcribed_RNA"/>
</dbReference>
<protein>
    <submittedName>
        <fullName evidence="1">Uncharacterized protein</fullName>
    </submittedName>
</protein>